<name>A0A8K1C308_PYTOL</name>
<dbReference type="EMBL" id="SPLM01000147">
    <property type="protein sequence ID" value="TMW55518.1"/>
    <property type="molecule type" value="Genomic_DNA"/>
</dbReference>
<dbReference type="Proteomes" id="UP000794436">
    <property type="component" value="Unassembled WGS sequence"/>
</dbReference>
<reference evidence="3" key="1">
    <citation type="submission" date="2019-03" db="EMBL/GenBank/DDBJ databases">
        <title>Long read genome sequence of the mycoparasitic Pythium oligandrum ATCC 38472 isolated from sugarbeet rhizosphere.</title>
        <authorList>
            <person name="Gaulin E."/>
        </authorList>
    </citation>
    <scope>NUCLEOTIDE SEQUENCE</scope>
    <source>
        <strain evidence="3">ATCC 38472_TT</strain>
    </source>
</reference>
<organism evidence="3 4">
    <name type="scientific">Pythium oligandrum</name>
    <name type="common">Mycoparasitic fungus</name>
    <dbReference type="NCBI Taxonomy" id="41045"/>
    <lineage>
        <taxon>Eukaryota</taxon>
        <taxon>Sar</taxon>
        <taxon>Stramenopiles</taxon>
        <taxon>Oomycota</taxon>
        <taxon>Peronosporomycetes</taxon>
        <taxon>Pythiales</taxon>
        <taxon>Pythiaceae</taxon>
        <taxon>Pythium</taxon>
    </lineage>
</organism>
<sequence length="517" mass="56559">MDAERQNHPSEWLAIREFPRLRRSRSFEMLKALSPRNIFSGFTANASDQATTAPPALAVNTLVAGMDISRWTTVVVDNVAPGPLGILLDGNYQDAAVLDDFAPVGASHGKGAVEADGRVIPGSVLIGVNEFDLLALRMSLLEVGQVLRDTGHLVRQLRFKVPSSSPLEMSRSVTSMSDADTRVLLNGNSSSSQSPTAEKGAWSFKELVSPSGSNPVSFDDLHKMPQPEQPVESPTIGDLRLPSPVAEPSKQLTVMVPPGPIGLNLDGSIVDRAVVLGFLPLPDGSKGVLEQRGDIHAGSVLIAINGFDVTRLTLDETRSRLGALAGLERELVFQLADPVPVTVISPSKNERMAAFQRLSDLDKRRKLELSLVLKHDKTKLKRKECWFLIDAQWMARWIAFTLRNGPLPGPISNDVLLVPDWDARRRGAATGRPDEPRPGLERPKDYRCVSPMVWSLFVELHGVGKVPVLGRYLLDLYAEPLAESEVNSILLEPRLKASSLVNDLRERFPSVFDEHAS</sequence>
<dbReference type="SMART" id="SM00695">
    <property type="entry name" value="DUSP"/>
    <property type="match status" value="1"/>
</dbReference>
<dbReference type="PROSITE" id="PS51283">
    <property type="entry name" value="DUSP"/>
    <property type="match status" value="1"/>
</dbReference>
<dbReference type="Gene3D" id="3.30.2230.10">
    <property type="entry name" value="DUSP-like"/>
    <property type="match status" value="1"/>
</dbReference>
<gene>
    <name evidence="3" type="ORF">Poli38472_010400</name>
</gene>
<feature type="region of interest" description="Disordered" evidence="1">
    <location>
        <begin position="213"/>
        <end position="244"/>
    </location>
</feature>
<dbReference type="InterPro" id="IPR035927">
    <property type="entry name" value="DUSP-like_sf"/>
</dbReference>
<dbReference type="AlphaFoldDB" id="A0A8K1C308"/>
<protein>
    <recommendedName>
        <fullName evidence="2">DUSP domain-containing protein</fullName>
    </recommendedName>
</protein>
<dbReference type="GO" id="GO:0004843">
    <property type="term" value="F:cysteine-type deubiquitinase activity"/>
    <property type="evidence" value="ECO:0007669"/>
    <property type="project" value="InterPro"/>
</dbReference>
<dbReference type="OrthoDB" id="120377at2759"/>
<dbReference type="InterPro" id="IPR006615">
    <property type="entry name" value="Pept_C19_DUSP"/>
</dbReference>
<dbReference type="SUPFAM" id="SSF143791">
    <property type="entry name" value="DUSP-like"/>
    <property type="match status" value="1"/>
</dbReference>
<dbReference type="Pfam" id="PF06337">
    <property type="entry name" value="DUSP"/>
    <property type="match status" value="1"/>
</dbReference>
<evidence type="ECO:0000259" key="2">
    <source>
        <dbReference type="PROSITE" id="PS51283"/>
    </source>
</evidence>
<evidence type="ECO:0000313" key="4">
    <source>
        <dbReference type="Proteomes" id="UP000794436"/>
    </source>
</evidence>
<proteinExistence type="predicted"/>
<evidence type="ECO:0000256" key="1">
    <source>
        <dbReference type="SAM" id="MobiDB-lite"/>
    </source>
</evidence>
<comment type="caution">
    <text evidence="3">The sequence shown here is derived from an EMBL/GenBank/DDBJ whole genome shotgun (WGS) entry which is preliminary data.</text>
</comment>
<feature type="domain" description="DUSP" evidence="2">
    <location>
        <begin position="359"/>
        <end position="474"/>
    </location>
</feature>
<accession>A0A8K1C308</accession>
<evidence type="ECO:0000313" key="3">
    <source>
        <dbReference type="EMBL" id="TMW55518.1"/>
    </source>
</evidence>
<keyword evidence="4" id="KW-1185">Reference proteome</keyword>